<dbReference type="SUPFAM" id="SSF56349">
    <property type="entry name" value="DNA breaking-rejoining enzymes"/>
    <property type="match status" value="1"/>
</dbReference>
<dbReference type="Gene3D" id="1.10.443.10">
    <property type="entry name" value="Intergrase catalytic core"/>
    <property type="match status" value="1"/>
</dbReference>
<keyword evidence="3" id="KW-0233">DNA recombination</keyword>
<proteinExistence type="predicted"/>
<name>A0ABR4WBG9_9GAMM</name>
<dbReference type="InterPro" id="IPR044068">
    <property type="entry name" value="CB"/>
</dbReference>
<feature type="domain" description="Tyr recombinase" evidence="5">
    <location>
        <begin position="158"/>
        <end position="320"/>
    </location>
</feature>
<dbReference type="InterPro" id="IPR011010">
    <property type="entry name" value="DNA_brk_join_enz"/>
</dbReference>
<dbReference type="RefSeq" id="WP_035248386.1">
    <property type="nucleotide sequence ID" value="NZ_ARXU01000008.1"/>
</dbReference>
<evidence type="ECO:0000256" key="3">
    <source>
        <dbReference type="ARBA" id="ARBA00023172"/>
    </source>
</evidence>
<evidence type="ECO:0000313" key="8">
    <source>
        <dbReference type="Proteomes" id="UP000029443"/>
    </source>
</evidence>
<dbReference type="PANTHER" id="PTHR30349">
    <property type="entry name" value="PHAGE INTEGRASE-RELATED"/>
    <property type="match status" value="1"/>
</dbReference>
<dbReference type="Pfam" id="PF00589">
    <property type="entry name" value="Phage_integrase"/>
    <property type="match status" value="1"/>
</dbReference>
<reference evidence="7 8" key="1">
    <citation type="submission" date="2012-09" db="EMBL/GenBank/DDBJ databases">
        <title>Genome Sequence of alkane-degrading Bacterium Alcanivorax jadensis T9.</title>
        <authorList>
            <person name="Lai Q."/>
            <person name="Shao Z."/>
        </authorList>
    </citation>
    <scope>NUCLEOTIDE SEQUENCE [LARGE SCALE GENOMIC DNA]</scope>
    <source>
        <strain evidence="7 8">T9</strain>
    </source>
</reference>
<evidence type="ECO:0000313" key="7">
    <source>
        <dbReference type="EMBL" id="KGD60744.1"/>
    </source>
</evidence>
<evidence type="ECO:0000256" key="1">
    <source>
        <dbReference type="ARBA" id="ARBA00022908"/>
    </source>
</evidence>
<dbReference type="InterPro" id="IPR013762">
    <property type="entry name" value="Integrase-like_cat_sf"/>
</dbReference>
<dbReference type="InterPro" id="IPR002104">
    <property type="entry name" value="Integrase_catalytic"/>
</dbReference>
<protein>
    <submittedName>
        <fullName evidence="7">Phage integrase family protein</fullName>
    </submittedName>
</protein>
<keyword evidence="2 4" id="KW-0238">DNA-binding</keyword>
<dbReference type="CDD" id="cd00796">
    <property type="entry name" value="INT_Rci_Hp1_C"/>
    <property type="match status" value="1"/>
</dbReference>
<gene>
    <name evidence="7" type="ORF">T9A_02221</name>
</gene>
<dbReference type="PROSITE" id="PS51900">
    <property type="entry name" value="CB"/>
    <property type="match status" value="1"/>
</dbReference>
<dbReference type="EMBL" id="ARXU01000008">
    <property type="protein sequence ID" value="KGD60744.1"/>
    <property type="molecule type" value="Genomic_DNA"/>
</dbReference>
<keyword evidence="1" id="KW-0229">DNA integration</keyword>
<evidence type="ECO:0000256" key="2">
    <source>
        <dbReference type="ARBA" id="ARBA00023125"/>
    </source>
</evidence>
<dbReference type="InterPro" id="IPR057084">
    <property type="entry name" value="Int_N"/>
</dbReference>
<dbReference type="PROSITE" id="PS51898">
    <property type="entry name" value="TYR_RECOMBINASE"/>
    <property type="match status" value="1"/>
</dbReference>
<dbReference type="Proteomes" id="UP000029443">
    <property type="component" value="Unassembled WGS sequence"/>
</dbReference>
<feature type="domain" description="Core-binding (CB)" evidence="6">
    <location>
        <begin position="57"/>
        <end position="136"/>
    </location>
</feature>
<organism evidence="7 8">
    <name type="scientific">Alcanivorax jadensis T9</name>
    <dbReference type="NCBI Taxonomy" id="1177181"/>
    <lineage>
        <taxon>Bacteria</taxon>
        <taxon>Pseudomonadati</taxon>
        <taxon>Pseudomonadota</taxon>
        <taxon>Gammaproteobacteria</taxon>
        <taxon>Oceanospirillales</taxon>
        <taxon>Alcanivoracaceae</taxon>
        <taxon>Alcanivorax</taxon>
    </lineage>
</organism>
<sequence>MIKQLTDGRWHVDVEPVKGKRHRKTLPTKAEARRYESHIRAQYAQNTDWNQTAKDRRRLTQIVEHWFSLHGHSLRDGDRRARALVVLSRRLGNPIAADLKGHHYSQYRATRAGQGIAPKTLNNELGYLKAVYNEMQTLGNIHYECPIAGVRPLKVPERELSWLTTEQIKTLLHEIRERTDNPHVELITLVCLATGARWSEAEGLTLDKIRNGSVVFSNTKSGKVRVIPISEDLEARLTAHLKIHRHMSSSITAFRRALARTGIELPKGQAAHALRHTFASHFVMNGGNILTLQKVLGHSTINMTMRYAHLAPGHLRKSVSLNPIHGVKF</sequence>
<dbReference type="Pfam" id="PF24624">
    <property type="entry name" value="Int_N"/>
    <property type="match status" value="1"/>
</dbReference>
<keyword evidence="8" id="KW-1185">Reference proteome</keyword>
<dbReference type="PANTHER" id="PTHR30349:SF93">
    <property type="entry name" value="FELS-2 PROPHAGE PROTEIN"/>
    <property type="match status" value="1"/>
</dbReference>
<evidence type="ECO:0000259" key="5">
    <source>
        <dbReference type="PROSITE" id="PS51898"/>
    </source>
</evidence>
<comment type="caution">
    <text evidence="7">The sequence shown here is derived from an EMBL/GenBank/DDBJ whole genome shotgun (WGS) entry which is preliminary data.</text>
</comment>
<evidence type="ECO:0000259" key="6">
    <source>
        <dbReference type="PROSITE" id="PS51900"/>
    </source>
</evidence>
<evidence type="ECO:0000256" key="4">
    <source>
        <dbReference type="PROSITE-ProRule" id="PRU01248"/>
    </source>
</evidence>
<dbReference type="InterPro" id="IPR050090">
    <property type="entry name" value="Tyrosine_recombinase_XerCD"/>
</dbReference>
<accession>A0ABR4WBG9</accession>